<dbReference type="NCBIfam" id="NF002290">
    <property type="entry name" value="PRK01213.1"/>
    <property type="match status" value="1"/>
</dbReference>
<dbReference type="EC" id="6.3.5.3" evidence="8"/>
<keyword evidence="7 8" id="KW-0460">Magnesium</keyword>
<comment type="pathway">
    <text evidence="8">Purine metabolism; IMP biosynthesis via de novo pathway; 5-amino-1-(5-phospho-D-ribosyl)imidazole from N(2)-formyl-N(1)-(5-phospho-D-ribosyl)glycinamide: step 1/2.</text>
</comment>
<feature type="binding site" evidence="8">
    <location>
        <begin position="101"/>
        <end position="104"/>
    </location>
    <ligand>
        <name>substrate</name>
    </ligand>
</feature>
<dbReference type="HAMAP" id="MF_00420">
    <property type="entry name" value="PurL_2"/>
    <property type="match status" value="1"/>
</dbReference>
<dbReference type="SUPFAM" id="SSF55326">
    <property type="entry name" value="PurM N-terminal domain-like"/>
    <property type="match status" value="2"/>
</dbReference>
<evidence type="ECO:0000256" key="5">
    <source>
        <dbReference type="ARBA" id="ARBA00022755"/>
    </source>
</evidence>
<dbReference type="Gene3D" id="3.90.650.10">
    <property type="entry name" value="PurM-like C-terminal domain"/>
    <property type="match status" value="2"/>
</dbReference>
<feature type="binding site" evidence="8">
    <location>
        <position position="251"/>
    </location>
    <ligand>
        <name>substrate</name>
    </ligand>
</feature>
<dbReference type="GO" id="GO:0000287">
    <property type="term" value="F:magnesium ion binding"/>
    <property type="evidence" value="ECO:0007669"/>
    <property type="project" value="UniProtKB-UniRule"/>
</dbReference>
<comment type="catalytic activity">
    <reaction evidence="8">
        <text>N(2)-formyl-N(1)-(5-phospho-beta-D-ribosyl)glycinamide + L-glutamine + ATP + H2O = 2-formamido-N(1)-(5-O-phospho-beta-D-ribosyl)acetamidine + L-glutamate + ADP + phosphate + H(+)</text>
        <dbReference type="Rhea" id="RHEA:17129"/>
        <dbReference type="ChEBI" id="CHEBI:15377"/>
        <dbReference type="ChEBI" id="CHEBI:15378"/>
        <dbReference type="ChEBI" id="CHEBI:29985"/>
        <dbReference type="ChEBI" id="CHEBI:30616"/>
        <dbReference type="ChEBI" id="CHEBI:43474"/>
        <dbReference type="ChEBI" id="CHEBI:58359"/>
        <dbReference type="ChEBI" id="CHEBI:147286"/>
        <dbReference type="ChEBI" id="CHEBI:147287"/>
        <dbReference type="ChEBI" id="CHEBI:456216"/>
        <dbReference type="EC" id="6.3.5.3"/>
    </reaction>
</comment>
<feature type="domain" description="PurM-like C-terminal" evidence="10">
    <location>
        <begin position="213"/>
        <end position="367"/>
    </location>
</feature>
<sequence length="982" mass="110122">MQDFSIQNDNLENILKQHKLSHDDYKKIENILNRAPNIIELGIFSAMWSEHCSYKSSKIYLKGFPTKASWVLQGPGENAGVIDLGKNRNNENLAAVFKIESHNHPSFIEPNAGAATGVGGILRDIFTMGANPIINLNTLYFGNILDAQMKKKHTHLLHGVVEGIGHYGNCMGIPTIGGQTNFEACYNGNILVNAFSLGIAKHESIFYGKASGEGNPIIYVGSKTGRDGLGGAVMSSDSFNSHAKTLRPTVQIGDPFIEKLLLEACLEIFRENLIVGIQDMGAAGLTSSSFEMASRSQSGMVMWLDKIPMRESGMNPYELMLSESQERMLLCAKKGAETRIKEIFEKYELDCEIVGEVKNSGKMELFWQGKICADLPIKPIVESAPELHRPIKKPKYLESCKDLVLEIEYSKISNDKTFLKNALENLAKQHRINSITLDSKIKILESYQYNNTIFYVREITEAILREMISSIELTDKAWIYNQYDSSIKASTIKASGMGDASIVSLKNYDSQKAIAVSAKCNSRYCYLNPREGAKIAVAQSGRNVALSGAKPLAITDCLNFGSPENPEVMYQFKEACEGIKEACQILNTPVVSGNVSLYNQTNNDAIYPTPSIVSVGILEDYSHAIASHFVGKHTLICVVGGKISESFAPLQSDFLHNQINSFANFFHSFCLKQYTSKETLGNSALATKIDSQTHTLQQSKNISNKKHSLRNEKPYLNFSGSMFQKILNNPISGNIPSIDLECEKKLWDFLYECTQTKLLLSAKDIAQGGIGVTLAKMAIIGQKSIKSFLSLESLSQFDFEAILNSYNKQIQNILTRIYSEFHNDEFSSFYNELNTIQQNRKTLYNHIQPLQKILQYIAHLGEKECIIIHEILRDLLHFSVINPLNLFAENHSQIVCEVFPHNLRIIKEIAHAKGLECYCIGKVNAEIDQLFDKLQNNHKKKQPMLSHTHDANVRIWNIEIPLCELSDLYYKSFEEKVFNNKY</sequence>
<evidence type="ECO:0000256" key="7">
    <source>
        <dbReference type="ARBA" id="ARBA00022842"/>
    </source>
</evidence>
<evidence type="ECO:0000259" key="10">
    <source>
        <dbReference type="Pfam" id="PF02769"/>
    </source>
</evidence>
<name>A0A3D8ISL5_9HELI</name>
<comment type="subunit">
    <text evidence="8">Monomer. Part of the FGAM synthase complex composed of 1 PurL, 1 PurQ and 2 PurS subunits.</text>
</comment>
<comment type="similarity">
    <text evidence="8">Belongs to the FGAMS family.</text>
</comment>
<comment type="caution">
    <text evidence="12">The sequence shown here is derived from an EMBL/GenBank/DDBJ whole genome shotgun (WGS) entry which is preliminary data.</text>
</comment>
<dbReference type="UniPathway" id="UPA00074">
    <property type="reaction ID" value="UER00128"/>
</dbReference>
<evidence type="ECO:0000313" key="12">
    <source>
        <dbReference type="EMBL" id="RDU67624.1"/>
    </source>
</evidence>
<dbReference type="Pfam" id="PF00586">
    <property type="entry name" value="AIRS"/>
    <property type="match status" value="2"/>
</dbReference>
<evidence type="ECO:0000259" key="11">
    <source>
        <dbReference type="Pfam" id="PF18072"/>
    </source>
</evidence>
<keyword evidence="13" id="KW-1185">Reference proteome</keyword>
<dbReference type="PANTHER" id="PTHR43555">
    <property type="entry name" value="PHOSPHORIBOSYLFORMYLGLYCINAMIDINE SYNTHASE SUBUNIT PURL"/>
    <property type="match status" value="1"/>
</dbReference>
<dbReference type="AlphaFoldDB" id="A0A3D8ISL5"/>
<accession>A0A3D8ISL5</accession>
<feature type="domain" description="Phosphoribosylformylglycinamidine synthase linker" evidence="11">
    <location>
        <begin position="13"/>
        <end position="55"/>
    </location>
</feature>
<dbReference type="RefSeq" id="WP_115542150.1">
    <property type="nucleotide sequence ID" value="NZ_NXLQ01000001.1"/>
</dbReference>
<dbReference type="Gene3D" id="3.30.1330.10">
    <property type="entry name" value="PurM-like, N-terminal domain"/>
    <property type="match status" value="2"/>
</dbReference>
<gene>
    <name evidence="8" type="primary">purL</name>
    <name evidence="12" type="ORF">CQA53_01060</name>
</gene>
<reference evidence="12 13" key="1">
    <citation type="submission" date="2018-04" db="EMBL/GenBank/DDBJ databases">
        <title>Novel Campyloabacter and Helicobacter Species and Strains.</title>
        <authorList>
            <person name="Mannion A.J."/>
            <person name="Shen Z."/>
            <person name="Fox J.G."/>
        </authorList>
    </citation>
    <scope>NUCLEOTIDE SEQUENCE [LARGE SCALE GENOMIC DNA]</scope>
    <source>
        <strain evidence="12 13">MIT 17-337</strain>
    </source>
</reference>
<dbReference type="InterPro" id="IPR016188">
    <property type="entry name" value="PurM-like_N"/>
</dbReference>
<evidence type="ECO:0000256" key="4">
    <source>
        <dbReference type="ARBA" id="ARBA00022741"/>
    </source>
</evidence>
<dbReference type="InterPro" id="IPR041609">
    <property type="entry name" value="PurL_linker"/>
</dbReference>
<evidence type="ECO:0000256" key="6">
    <source>
        <dbReference type="ARBA" id="ARBA00022840"/>
    </source>
</evidence>
<evidence type="ECO:0000256" key="1">
    <source>
        <dbReference type="ARBA" id="ARBA00022490"/>
    </source>
</evidence>
<feature type="binding site" evidence="8">
    <location>
        <position position="123"/>
    </location>
    <ligand>
        <name>substrate</name>
    </ligand>
</feature>
<feature type="active site" description="Proton acceptor" evidence="8">
    <location>
        <position position="102"/>
    </location>
</feature>
<dbReference type="CDD" id="cd02204">
    <property type="entry name" value="PurL_repeat2"/>
    <property type="match status" value="1"/>
</dbReference>
<keyword evidence="5 8" id="KW-0658">Purine biosynthesis</keyword>
<keyword evidence="3 8" id="KW-0479">Metal-binding</keyword>
<dbReference type="CDD" id="cd02203">
    <property type="entry name" value="PurL_repeat1"/>
    <property type="match status" value="1"/>
</dbReference>
<comment type="function">
    <text evidence="8">Part of the phosphoribosylformylglycinamidine synthase complex involved in the purines biosynthetic pathway. Catalyzes the ATP-dependent conversion of formylglycinamide ribonucleotide (FGAR) and glutamine to yield formylglycinamidine ribonucleotide (FGAM) and glutamate. The FGAM synthase complex is composed of three subunits. PurQ produces an ammonia molecule by converting glutamine to glutamate. PurL transfers the ammonia molecule to FGAR to form FGAM in an ATP-dependent manner. PurS interacts with PurQ and PurL and is thought to assist in the transfer of the ammonia molecule from PurQ to PurL.</text>
</comment>
<protein>
    <recommendedName>
        <fullName evidence="8">Phosphoribosylformylglycinamidine synthase subunit PurL</fullName>
        <shortName evidence="8">FGAM synthase</shortName>
        <ecNumber evidence="8">6.3.5.3</ecNumber>
    </recommendedName>
    <alternativeName>
        <fullName evidence="8">Formylglycinamide ribonucleotide amidotransferase subunit II</fullName>
        <shortName evidence="8">FGAR amidotransferase II</shortName>
        <shortName evidence="8">FGAR-AT II</shortName>
    </alternativeName>
    <alternativeName>
        <fullName evidence="8">Glutamine amidotransferase PurL</fullName>
    </alternativeName>
    <alternativeName>
        <fullName evidence="8">Phosphoribosylformylglycinamidine synthase subunit II</fullName>
    </alternativeName>
</protein>
<evidence type="ECO:0000256" key="2">
    <source>
        <dbReference type="ARBA" id="ARBA00022598"/>
    </source>
</evidence>
<keyword evidence="4 8" id="KW-0547">Nucleotide-binding</keyword>
<dbReference type="InterPro" id="IPR010918">
    <property type="entry name" value="PurM-like_C_dom"/>
</dbReference>
<dbReference type="GO" id="GO:0004642">
    <property type="term" value="F:phosphoribosylformylglycinamidine synthase activity"/>
    <property type="evidence" value="ECO:0007669"/>
    <property type="project" value="UniProtKB-UniRule"/>
</dbReference>
<feature type="binding site" evidence="8">
    <location>
        <position position="100"/>
    </location>
    <ligand>
        <name>Mg(2+)</name>
        <dbReference type="ChEBI" id="CHEBI:18420"/>
        <label>1</label>
    </ligand>
</feature>
<dbReference type="InterPro" id="IPR036676">
    <property type="entry name" value="PurM-like_C_sf"/>
</dbReference>
<dbReference type="NCBIfam" id="TIGR01736">
    <property type="entry name" value="FGAM_synth_II"/>
    <property type="match status" value="1"/>
</dbReference>
<feature type="binding site" evidence="8">
    <location>
        <begin position="323"/>
        <end position="325"/>
    </location>
    <ligand>
        <name>substrate</name>
    </ligand>
</feature>
<feature type="binding site" evidence="8">
    <location>
        <position position="124"/>
    </location>
    <ligand>
        <name>Mg(2+)</name>
        <dbReference type="ChEBI" id="CHEBI:18420"/>
        <label>2</label>
    </ligand>
</feature>
<evidence type="ECO:0000313" key="13">
    <source>
        <dbReference type="Proteomes" id="UP000256379"/>
    </source>
</evidence>
<feature type="active site" evidence="8">
    <location>
        <position position="51"/>
    </location>
</feature>
<evidence type="ECO:0000256" key="8">
    <source>
        <dbReference type="HAMAP-Rule" id="MF_00420"/>
    </source>
</evidence>
<evidence type="ECO:0000259" key="9">
    <source>
        <dbReference type="Pfam" id="PF00586"/>
    </source>
</evidence>
<dbReference type="OrthoDB" id="9804441at2"/>
<dbReference type="Pfam" id="PF02769">
    <property type="entry name" value="AIRS_C"/>
    <property type="match status" value="1"/>
</dbReference>
<evidence type="ECO:0000256" key="3">
    <source>
        <dbReference type="ARBA" id="ARBA00022723"/>
    </source>
</evidence>
<keyword evidence="1 8" id="KW-0963">Cytoplasm</keyword>
<dbReference type="EMBL" id="NXLQ01000001">
    <property type="protein sequence ID" value="RDU67624.1"/>
    <property type="molecule type" value="Genomic_DNA"/>
</dbReference>
<feature type="binding site" evidence="8">
    <location>
        <position position="98"/>
    </location>
    <ligand>
        <name>ATP</name>
        <dbReference type="ChEBI" id="CHEBI:30616"/>
    </ligand>
</feature>
<dbReference type="InterPro" id="IPR010074">
    <property type="entry name" value="PRibForGlyAmidine_synth_PurL"/>
</dbReference>
<comment type="subcellular location">
    <subcellularLocation>
        <location evidence="8">Cytoplasm</location>
    </subcellularLocation>
</comment>
<dbReference type="PANTHER" id="PTHR43555:SF1">
    <property type="entry name" value="PHOSPHORIBOSYLFORMYLGLYCINAMIDINE SYNTHASE SUBUNIT PURL"/>
    <property type="match status" value="1"/>
</dbReference>
<keyword evidence="6 8" id="KW-0067">ATP-binding</keyword>
<proteinExistence type="inferred from homology"/>
<comment type="caution">
    <text evidence="8">Lacks conserved residue(s) required for the propagation of feature annotation.</text>
</comment>
<dbReference type="SUPFAM" id="SSF56042">
    <property type="entry name" value="PurM C-terminal domain-like"/>
    <property type="match status" value="2"/>
</dbReference>
<dbReference type="InterPro" id="IPR036921">
    <property type="entry name" value="PurM-like_N_sf"/>
</dbReference>
<dbReference type="GO" id="GO:0006189">
    <property type="term" value="P:'de novo' IMP biosynthetic process"/>
    <property type="evidence" value="ECO:0007669"/>
    <property type="project" value="UniProtKB-UniRule"/>
</dbReference>
<keyword evidence="2 8" id="KW-0436">Ligase</keyword>
<dbReference type="Pfam" id="PF18072">
    <property type="entry name" value="FGAR-AT_linker"/>
    <property type="match status" value="1"/>
</dbReference>
<feature type="binding site" evidence="8">
    <location>
        <position position="279"/>
    </location>
    <ligand>
        <name>Mg(2+)</name>
        <dbReference type="ChEBI" id="CHEBI:18420"/>
        <label>2</label>
    </ligand>
</feature>
<feature type="binding site" evidence="8">
    <location>
        <position position="54"/>
    </location>
    <ligand>
        <name>ATP</name>
        <dbReference type="ChEBI" id="CHEBI:30616"/>
    </ligand>
</feature>
<feature type="domain" description="PurM-like N-terminal" evidence="9">
    <location>
        <begin position="499"/>
        <end position="617"/>
    </location>
</feature>
<feature type="domain" description="PurM-like N-terminal" evidence="9">
    <location>
        <begin position="76"/>
        <end position="200"/>
    </location>
</feature>
<feature type="binding site" evidence="8">
    <location>
        <position position="594"/>
    </location>
    <ligand>
        <name>Mg(2+)</name>
        <dbReference type="ChEBI" id="CHEBI:18420"/>
        <label>1</label>
    </ligand>
</feature>
<feature type="binding site" evidence="8">
    <location>
        <position position="593"/>
    </location>
    <ligand>
        <name>ATP</name>
        <dbReference type="ChEBI" id="CHEBI:30616"/>
    </ligand>
</feature>
<dbReference type="GO" id="GO:0005524">
    <property type="term" value="F:ATP binding"/>
    <property type="evidence" value="ECO:0007669"/>
    <property type="project" value="UniProtKB-UniRule"/>
</dbReference>
<dbReference type="GO" id="GO:0005737">
    <property type="term" value="C:cytoplasm"/>
    <property type="evidence" value="ECO:0007669"/>
    <property type="project" value="UniProtKB-SubCell"/>
</dbReference>
<feature type="binding site" evidence="8">
    <location>
        <position position="556"/>
    </location>
    <ligand>
        <name>ATP</name>
        <dbReference type="ChEBI" id="CHEBI:30616"/>
    </ligand>
</feature>
<dbReference type="Proteomes" id="UP000256379">
    <property type="component" value="Unassembled WGS sequence"/>
</dbReference>
<feature type="binding site" evidence="8">
    <location>
        <position position="596"/>
    </location>
    <ligand>
        <name>substrate</name>
    </ligand>
</feature>
<organism evidence="12 13">
    <name type="scientific">Helicobacter didelphidarum</name>
    <dbReference type="NCBI Taxonomy" id="2040648"/>
    <lineage>
        <taxon>Bacteria</taxon>
        <taxon>Pseudomonadati</taxon>
        <taxon>Campylobacterota</taxon>
        <taxon>Epsilonproteobacteria</taxon>
        <taxon>Campylobacterales</taxon>
        <taxon>Helicobacteraceae</taxon>
        <taxon>Helicobacter</taxon>
    </lineage>
</organism>